<sequence>MTRGIAIRPMLWGCFRMTSPLREKRIIKVARRATMETVVS</sequence>
<evidence type="ECO:0000313" key="1">
    <source>
        <dbReference type="EMBL" id="GAH27312.1"/>
    </source>
</evidence>
<dbReference type="AlphaFoldDB" id="X1E433"/>
<gene>
    <name evidence="1" type="ORF">S03H2_07959</name>
</gene>
<proteinExistence type="predicted"/>
<organism evidence="1">
    <name type="scientific">marine sediment metagenome</name>
    <dbReference type="NCBI Taxonomy" id="412755"/>
    <lineage>
        <taxon>unclassified sequences</taxon>
        <taxon>metagenomes</taxon>
        <taxon>ecological metagenomes</taxon>
    </lineage>
</organism>
<reference evidence="1" key="1">
    <citation type="journal article" date="2014" name="Front. Microbiol.">
        <title>High frequency of phylogenetically diverse reductive dehalogenase-homologous genes in deep subseafloor sedimentary metagenomes.</title>
        <authorList>
            <person name="Kawai M."/>
            <person name="Futagami T."/>
            <person name="Toyoda A."/>
            <person name="Takaki Y."/>
            <person name="Nishi S."/>
            <person name="Hori S."/>
            <person name="Arai W."/>
            <person name="Tsubouchi T."/>
            <person name="Morono Y."/>
            <person name="Uchiyama I."/>
            <person name="Ito T."/>
            <person name="Fujiyama A."/>
            <person name="Inagaki F."/>
            <person name="Takami H."/>
        </authorList>
    </citation>
    <scope>NUCLEOTIDE SEQUENCE</scope>
    <source>
        <strain evidence="1">Expedition CK06-06</strain>
    </source>
</reference>
<protein>
    <submittedName>
        <fullName evidence="1">Uncharacterized protein</fullName>
    </submittedName>
</protein>
<name>X1E433_9ZZZZ</name>
<accession>X1E433</accession>
<dbReference type="EMBL" id="BARU01003775">
    <property type="protein sequence ID" value="GAH27312.1"/>
    <property type="molecule type" value="Genomic_DNA"/>
</dbReference>
<comment type="caution">
    <text evidence="1">The sequence shown here is derived from an EMBL/GenBank/DDBJ whole genome shotgun (WGS) entry which is preliminary data.</text>
</comment>